<dbReference type="PANTHER" id="PTHR39335:SF1">
    <property type="entry name" value="BLL4220 PROTEIN"/>
    <property type="match status" value="1"/>
</dbReference>
<dbReference type="PANTHER" id="PTHR39335">
    <property type="entry name" value="BLL4220 PROTEIN"/>
    <property type="match status" value="1"/>
</dbReference>
<keyword evidence="3" id="KW-1185">Reference proteome</keyword>
<proteinExistence type="predicted"/>
<dbReference type="InterPro" id="IPR005297">
    <property type="entry name" value="Lipoprotein_repeat"/>
</dbReference>
<dbReference type="InterPro" id="IPR014558">
    <property type="entry name" value="UCP029720"/>
</dbReference>
<dbReference type="Proteomes" id="UP001559025">
    <property type="component" value="Unassembled WGS sequence"/>
</dbReference>
<comment type="caution">
    <text evidence="2">The sequence shown here is derived from an EMBL/GenBank/DDBJ whole genome shotgun (WGS) entry which is preliminary data.</text>
</comment>
<dbReference type="PIRSF" id="PIRSF029720">
    <property type="entry name" value="UCP029720"/>
    <property type="match status" value="1"/>
</dbReference>
<sequence>MKIVASALTALFLGVAAAHAAEPAQVKTVGSEQVYTDSHGMTLYTFDKDAVGKSNCDGDCAAKWPPFQANASAKAEGDWTLVKRSDGAMMWAFKGKPLYTYAGDKKAGEMSGDGVGGNWHAAKAG</sequence>
<feature type="chain" id="PRO_5046436573" description="Lipoprotein with Yx(FWY)xxD motif" evidence="1">
    <location>
        <begin position="21"/>
        <end position="125"/>
    </location>
</feature>
<dbReference type="RefSeq" id="WP_368804465.1">
    <property type="nucleotide sequence ID" value="NZ_JAZHFV010000006.1"/>
</dbReference>
<evidence type="ECO:0008006" key="4">
    <source>
        <dbReference type="Google" id="ProtNLM"/>
    </source>
</evidence>
<reference evidence="2 3" key="1">
    <citation type="submission" date="2024-01" db="EMBL/GenBank/DDBJ databases">
        <title>New evidence supports the origin of RcGTA from prophage.</title>
        <authorList>
            <person name="Xu Y."/>
            <person name="Liu B."/>
            <person name="Chen F."/>
        </authorList>
    </citation>
    <scope>NUCLEOTIDE SEQUENCE [LARGE SCALE GENOMIC DNA]</scope>
    <source>
        <strain evidence="2 3">CBW1107-2</strain>
    </source>
</reference>
<keyword evidence="1" id="KW-0732">Signal</keyword>
<evidence type="ECO:0000313" key="3">
    <source>
        <dbReference type="Proteomes" id="UP001559025"/>
    </source>
</evidence>
<gene>
    <name evidence="2" type="ORF">V1479_19850</name>
</gene>
<organism evidence="2 3">
    <name type="scientific">Neoaquamicrobium sediminum</name>
    <dbReference type="NCBI Taxonomy" id="1849104"/>
    <lineage>
        <taxon>Bacteria</taxon>
        <taxon>Pseudomonadati</taxon>
        <taxon>Pseudomonadota</taxon>
        <taxon>Alphaproteobacteria</taxon>
        <taxon>Hyphomicrobiales</taxon>
        <taxon>Phyllobacteriaceae</taxon>
        <taxon>Neoaquamicrobium</taxon>
    </lineage>
</organism>
<accession>A0ABV3WY10</accession>
<dbReference type="EMBL" id="JAZHFV010000006">
    <property type="protein sequence ID" value="MEX4009573.1"/>
    <property type="molecule type" value="Genomic_DNA"/>
</dbReference>
<dbReference type="Pfam" id="PF03640">
    <property type="entry name" value="Lipoprotein_15"/>
    <property type="match status" value="2"/>
</dbReference>
<evidence type="ECO:0000313" key="2">
    <source>
        <dbReference type="EMBL" id="MEX4009573.1"/>
    </source>
</evidence>
<feature type="signal peptide" evidence="1">
    <location>
        <begin position="1"/>
        <end position="20"/>
    </location>
</feature>
<protein>
    <recommendedName>
        <fullName evidence="4">Lipoprotein with Yx(FWY)xxD motif</fullName>
    </recommendedName>
</protein>
<evidence type="ECO:0000256" key="1">
    <source>
        <dbReference type="SAM" id="SignalP"/>
    </source>
</evidence>
<name>A0ABV3WY10_9HYPH</name>